<gene>
    <name evidence="1" type="ORF">MNBD_ALPHA03-2057</name>
</gene>
<dbReference type="Gene3D" id="1.20.1290.10">
    <property type="entry name" value="AhpD-like"/>
    <property type="match status" value="1"/>
</dbReference>
<dbReference type="PANTHER" id="PTHR35446">
    <property type="entry name" value="SI:CH211-175M2.5"/>
    <property type="match status" value="1"/>
</dbReference>
<keyword evidence="1" id="KW-0560">Oxidoreductase</keyword>
<organism evidence="1">
    <name type="scientific">hydrothermal vent metagenome</name>
    <dbReference type="NCBI Taxonomy" id="652676"/>
    <lineage>
        <taxon>unclassified sequences</taxon>
        <taxon>metagenomes</taxon>
        <taxon>ecological metagenomes</taxon>
    </lineage>
</organism>
<dbReference type="SUPFAM" id="SSF69118">
    <property type="entry name" value="AhpD-like"/>
    <property type="match status" value="1"/>
</dbReference>
<dbReference type="AlphaFoldDB" id="A0A3B1BR36"/>
<protein>
    <submittedName>
        <fullName evidence="1">Alkylhydroperoxidase AhpD core</fullName>
    </submittedName>
</protein>
<dbReference type="PANTHER" id="PTHR35446:SF2">
    <property type="entry name" value="CARBOXYMUCONOLACTONE DECARBOXYLASE-LIKE DOMAIN-CONTAINING PROTEIN"/>
    <property type="match status" value="1"/>
</dbReference>
<dbReference type="InterPro" id="IPR029032">
    <property type="entry name" value="AhpD-like"/>
</dbReference>
<name>A0A3B1BR36_9ZZZZ</name>
<accession>A0A3B1BR36</accession>
<dbReference type="GO" id="GO:0004601">
    <property type="term" value="F:peroxidase activity"/>
    <property type="evidence" value="ECO:0007669"/>
    <property type="project" value="UniProtKB-KW"/>
</dbReference>
<reference evidence="1" key="1">
    <citation type="submission" date="2018-06" db="EMBL/GenBank/DDBJ databases">
        <authorList>
            <person name="Zhirakovskaya E."/>
        </authorList>
    </citation>
    <scope>NUCLEOTIDE SEQUENCE</scope>
</reference>
<sequence>MARVELIDPRNSKDEEIQAICEWVTEMEGGVPNHFYIEMNFPEFFKAKLAATKILWQLGELSLAEIQHVGIAVSKANSCSYCTAAFCTILNYGMKTDEDYTKSFLENGVDIILDGRLKAIINFALKVNKDMQGITDDDVNKLRDFGLTEKGIVQLVNLVSDFASYNRLNLALETDYDYRDIWRQVGFDWKSE</sequence>
<evidence type="ECO:0000313" key="1">
    <source>
        <dbReference type="EMBL" id="VAX07137.1"/>
    </source>
</evidence>
<dbReference type="EMBL" id="UOFW01000195">
    <property type="protein sequence ID" value="VAX07137.1"/>
    <property type="molecule type" value="Genomic_DNA"/>
</dbReference>
<proteinExistence type="predicted"/>
<keyword evidence="1" id="KW-0575">Peroxidase</keyword>